<sequence length="361" mass="40773">MAVPMIGKTYAFKCKSSGKYFHGPKFDNEDRVEFALYQTSINPVRWMLCEAGNSRTPSQFLGVETWKVDGQETKAVVCLELRYWDKVPEDKKGLIWEIKEDASGSVRLWNNYAGAYLKQGTLISGKPRDDLPGLTEEKRSDGSDLFTAVEKTSFPGVLAIKHPDKTEPSHPKLTSMDKPSDYMPSEKGTLTGITAVPFFVISNDHNKTYDWQAKNSPYYIIEKWTRYHLVGWNTYAAGTSDHYAWSTTEGVTEDESKSISETTSFSVNASAGFSFWGISASISASFAHDLNVTTTHQKSTSYTHTVSEDHTIGQLIYDEAMATWYFQHHYVIYRADHETDIIDFTVTVPDQKTTSTFQDKN</sequence>
<dbReference type="InterPro" id="IPR008872">
    <property type="entry name" value="Toxin_P42"/>
</dbReference>
<dbReference type="OrthoDB" id="4017452at2"/>
<evidence type="ECO:0000313" key="3">
    <source>
        <dbReference type="EMBL" id="TYC10028.1"/>
    </source>
</evidence>
<protein>
    <recommendedName>
        <fullName evidence="2">Insecticidal crystal toxin domain-containing protein</fullName>
    </recommendedName>
</protein>
<reference evidence="3 4" key="1">
    <citation type="submission" date="2019-08" db="EMBL/GenBank/DDBJ databases">
        <title>Actinomadura sp. nov. CYP1-5 isolated from mountain soil.</title>
        <authorList>
            <person name="Songsumanus A."/>
            <person name="Kuncharoen N."/>
            <person name="Kudo T."/>
            <person name="Yuki M."/>
            <person name="Igarashi Y."/>
            <person name="Tanasupawat S."/>
        </authorList>
    </citation>
    <scope>NUCLEOTIDE SEQUENCE [LARGE SCALE GENOMIC DNA]</scope>
    <source>
        <strain evidence="3 4">GKU157</strain>
    </source>
</reference>
<dbReference type="AlphaFoldDB" id="A0A5D0TV15"/>
<proteinExistence type="predicted"/>
<name>A0A5D0TV15_9ACTN</name>
<keyword evidence="4" id="KW-1185">Reference proteome</keyword>
<feature type="compositionally biased region" description="Basic and acidic residues" evidence="1">
    <location>
        <begin position="161"/>
        <end position="170"/>
    </location>
</feature>
<dbReference type="Proteomes" id="UP000322634">
    <property type="component" value="Unassembled WGS sequence"/>
</dbReference>
<organism evidence="3 4">
    <name type="scientific">Actinomadura syzygii</name>
    <dbReference type="NCBI Taxonomy" id="1427538"/>
    <lineage>
        <taxon>Bacteria</taxon>
        <taxon>Bacillati</taxon>
        <taxon>Actinomycetota</taxon>
        <taxon>Actinomycetes</taxon>
        <taxon>Streptosporangiales</taxon>
        <taxon>Thermomonosporaceae</taxon>
        <taxon>Actinomadura</taxon>
    </lineage>
</organism>
<feature type="region of interest" description="Disordered" evidence="1">
    <location>
        <begin position="160"/>
        <end position="181"/>
    </location>
</feature>
<dbReference type="Pfam" id="PF05431">
    <property type="entry name" value="Toxin_10"/>
    <property type="match status" value="1"/>
</dbReference>
<dbReference type="RefSeq" id="WP_148354076.1">
    <property type="nucleotide sequence ID" value="NZ_JBHSBF010000005.1"/>
</dbReference>
<comment type="caution">
    <text evidence="3">The sequence shown here is derived from an EMBL/GenBank/DDBJ whole genome shotgun (WGS) entry which is preliminary data.</text>
</comment>
<evidence type="ECO:0000313" key="4">
    <source>
        <dbReference type="Proteomes" id="UP000322634"/>
    </source>
</evidence>
<dbReference type="EMBL" id="VSFF01000013">
    <property type="protein sequence ID" value="TYC10028.1"/>
    <property type="molecule type" value="Genomic_DNA"/>
</dbReference>
<dbReference type="GO" id="GO:0090729">
    <property type="term" value="F:toxin activity"/>
    <property type="evidence" value="ECO:0007669"/>
    <property type="project" value="InterPro"/>
</dbReference>
<feature type="domain" description="Insecticidal crystal toxin" evidence="2">
    <location>
        <begin position="190"/>
        <end position="339"/>
    </location>
</feature>
<gene>
    <name evidence="3" type="ORF">FXF65_33585</name>
</gene>
<accession>A0A5D0TV15</accession>
<evidence type="ECO:0000256" key="1">
    <source>
        <dbReference type="SAM" id="MobiDB-lite"/>
    </source>
</evidence>
<evidence type="ECO:0000259" key="2">
    <source>
        <dbReference type="Pfam" id="PF05431"/>
    </source>
</evidence>